<protein>
    <submittedName>
        <fullName evidence="4">Palmitoyl-protein thioesterase 1-like</fullName>
    </submittedName>
</protein>
<dbReference type="OrthoDB" id="10263094at2759"/>
<evidence type="ECO:0000256" key="1">
    <source>
        <dbReference type="ARBA" id="ARBA00022801"/>
    </source>
</evidence>
<evidence type="ECO:0000313" key="4">
    <source>
        <dbReference type="RefSeq" id="XP_022159495.1"/>
    </source>
</evidence>
<reference evidence="4" key="1">
    <citation type="submission" date="2025-08" db="UniProtKB">
        <authorList>
            <consortium name="RefSeq"/>
        </authorList>
    </citation>
    <scope>IDENTIFICATION</scope>
    <source>
        <strain evidence="4">OHB3-1</strain>
    </source>
</reference>
<dbReference type="Proteomes" id="UP000504603">
    <property type="component" value="Unplaced"/>
</dbReference>
<dbReference type="SUPFAM" id="SSF53474">
    <property type="entry name" value="alpha/beta-Hydrolases"/>
    <property type="match status" value="1"/>
</dbReference>
<keyword evidence="2" id="KW-0732">Signal</keyword>
<evidence type="ECO:0000256" key="2">
    <source>
        <dbReference type="SAM" id="SignalP"/>
    </source>
</evidence>
<proteinExistence type="predicted"/>
<sequence>MAFRSFFLLFFLLVLARISHSLPFVYFHGTGDSCSSENSTHIVSYLKNVTGVEGECMEIGNGATDSVFMPINQQIQIACDKVKEAKHLRNGFNLFGISQGGLISRGVIQFCDGAPPVNNLITLATPHAGLAFFPACDVFQNWCPLVQYVWDKLVYTDLVQDHIALAAHYKRPTMIKEYLKQSRLLPKLNNEHPQHRNATYNKRFSSLTTLVLLMNEGDIFAKPRESSWFGYYKDGSLKNLLPADETQLYKEDWIGLKILNESGRVKRLKVPGNHAEATDKDLREFVAPFLMENSYNHHNPLPLITLSSNPTDF</sequence>
<gene>
    <name evidence="4" type="primary">LOC111025894</name>
</gene>
<evidence type="ECO:0000313" key="3">
    <source>
        <dbReference type="Proteomes" id="UP000504603"/>
    </source>
</evidence>
<dbReference type="Pfam" id="PF02089">
    <property type="entry name" value="Palm_thioest"/>
    <property type="match status" value="1"/>
</dbReference>
<dbReference type="GeneID" id="111025894"/>
<keyword evidence="3" id="KW-1185">Reference proteome</keyword>
<feature type="chain" id="PRO_5026711002" evidence="2">
    <location>
        <begin position="22"/>
        <end position="313"/>
    </location>
</feature>
<dbReference type="Gene3D" id="3.40.50.1820">
    <property type="entry name" value="alpha/beta hydrolase"/>
    <property type="match status" value="1"/>
</dbReference>
<dbReference type="InterPro" id="IPR029058">
    <property type="entry name" value="AB_hydrolase_fold"/>
</dbReference>
<dbReference type="GO" id="GO:0016790">
    <property type="term" value="F:thiolester hydrolase activity"/>
    <property type="evidence" value="ECO:0007669"/>
    <property type="project" value="TreeGrafter"/>
</dbReference>
<organism evidence="3 4">
    <name type="scientific">Momordica charantia</name>
    <name type="common">Bitter gourd</name>
    <name type="synonym">Balsam pear</name>
    <dbReference type="NCBI Taxonomy" id="3673"/>
    <lineage>
        <taxon>Eukaryota</taxon>
        <taxon>Viridiplantae</taxon>
        <taxon>Streptophyta</taxon>
        <taxon>Embryophyta</taxon>
        <taxon>Tracheophyta</taxon>
        <taxon>Spermatophyta</taxon>
        <taxon>Magnoliopsida</taxon>
        <taxon>eudicotyledons</taxon>
        <taxon>Gunneridae</taxon>
        <taxon>Pentapetalae</taxon>
        <taxon>rosids</taxon>
        <taxon>fabids</taxon>
        <taxon>Cucurbitales</taxon>
        <taxon>Cucurbitaceae</taxon>
        <taxon>Momordiceae</taxon>
        <taxon>Momordica</taxon>
    </lineage>
</organism>
<dbReference type="RefSeq" id="XP_022159495.1">
    <property type="nucleotide sequence ID" value="XM_022303803.1"/>
</dbReference>
<accession>A0A6J1DYX2</accession>
<dbReference type="PANTHER" id="PTHR11247">
    <property type="entry name" value="PALMITOYL-PROTEIN THIOESTERASE/DOLICHYLDIPHOSPHATASE 1"/>
    <property type="match status" value="1"/>
</dbReference>
<dbReference type="AlphaFoldDB" id="A0A6J1DYX2"/>
<dbReference type="KEGG" id="mcha:111025894"/>
<feature type="signal peptide" evidence="2">
    <location>
        <begin position="1"/>
        <end position="21"/>
    </location>
</feature>
<keyword evidence="1" id="KW-0378">Hydrolase</keyword>
<dbReference type="PANTHER" id="PTHR11247:SF8">
    <property type="entry name" value="PALMITOYL-PROTEIN THIOESTERASE 1"/>
    <property type="match status" value="1"/>
</dbReference>
<name>A0A6J1DYX2_MOMCH</name>